<gene>
    <name evidence="1" type="ordered locus">Y11_09701</name>
</gene>
<dbReference type="PATRIC" id="fig|930944.6.peg.958"/>
<name>A0A0H3NUU8_YERE1</name>
<accession>A0A0H3NUU8</accession>
<dbReference type="HOGENOM" id="CLU_154603_1_0_6"/>
<dbReference type="GeneID" id="31409073"/>
<protein>
    <submittedName>
        <fullName evidence="1">Uncharacterized protein</fullName>
    </submittedName>
</protein>
<sequence>MQHFTPEKTLSLSAKTCDRCRRRAEKDDLEFQEFLTIDHRAGYGSVFGDGGRLRLDLCQHCVKEVLGQWLTQREEFDKGIQALNAFVERAGLFTDDEHFGSL</sequence>
<evidence type="ECO:0000313" key="1">
    <source>
        <dbReference type="EMBL" id="CBY27211.1"/>
    </source>
</evidence>
<evidence type="ECO:0000313" key="2">
    <source>
        <dbReference type="Proteomes" id="UP000008084"/>
    </source>
</evidence>
<dbReference type="EMBL" id="FR729477">
    <property type="protein sequence ID" value="CBY27211.1"/>
    <property type="molecule type" value="Genomic_DNA"/>
</dbReference>
<dbReference type="RefSeq" id="WP_005165732.1">
    <property type="nucleotide sequence ID" value="NC_017564.1"/>
</dbReference>
<proteinExistence type="predicted"/>
<dbReference type="Proteomes" id="UP000008084">
    <property type="component" value="Chromosome"/>
</dbReference>
<dbReference type="KEGG" id="yey:Y11_09701"/>
<organism evidence="1 2">
    <name type="scientific">Yersinia enterocolitica subsp. palearctica serotype O:3 (strain DSM 13030 / CIP 106945 / Y11)</name>
    <dbReference type="NCBI Taxonomy" id="930944"/>
    <lineage>
        <taxon>Bacteria</taxon>
        <taxon>Pseudomonadati</taxon>
        <taxon>Pseudomonadota</taxon>
        <taxon>Gammaproteobacteria</taxon>
        <taxon>Enterobacterales</taxon>
        <taxon>Yersiniaceae</taxon>
        <taxon>Yersinia</taxon>
    </lineage>
</organism>
<reference evidence="1 2" key="1">
    <citation type="journal article" date="2011" name="J. Bacteriol.">
        <title>Complete genome sequence of Yersinia enterocolitica subsp. palearctica serogroup O:3.</title>
        <authorList>
            <person name="Batzilla J."/>
            <person name="Hoper D."/>
            <person name="Antonenka U."/>
            <person name="Heesemann J."/>
            <person name="Rakin A."/>
        </authorList>
    </citation>
    <scope>NUCLEOTIDE SEQUENCE [LARGE SCALE GENOMIC DNA]</scope>
    <source>
        <strain evidence="2">DSM 13030 / CIP 106945 / Y11</strain>
    </source>
</reference>
<dbReference type="AlphaFoldDB" id="A0A0H3NUU8"/>